<proteinExistence type="predicted"/>
<evidence type="ECO:0000259" key="1">
    <source>
        <dbReference type="Pfam" id="PF01208"/>
    </source>
</evidence>
<evidence type="ECO:0000313" key="2">
    <source>
        <dbReference type="EMBL" id="NMD87440.1"/>
    </source>
</evidence>
<feature type="domain" description="Uroporphyrinogen decarboxylase (URO-D)" evidence="1">
    <location>
        <begin position="139"/>
        <end position="330"/>
    </location>
</feature>
<name>A0A2U1BBI5_9BACT</name>
<dbReference type="GeneID" id="78293733"/>
<dbReference type="AlphaFoldDB" id="A0A2U1BBI5"/>
<protein>
    <submittedName>
        <fullName evidence="3">Uroporphyrinogen decarboxylase</fullName>
    </submittedName>
</protein>
<dbReference type="EMBL" id="QEKH01000001">
    <property type="protein sequence ID" value="PVY46002.1"/>
    <property type="molecule type" value="Genomic_DNA"/>
</dbReference>
<dbReference type="Gene3D" id="3.20.20.210">
    <property type="match status" value="1"/>
</dbReference>
<dbReference type="Proteomes" id="UP000576225">
    <property type="component" value="Unassembled WGS sequence"/>
</dbReference>
<dbReference type="PANTHER" id="PTHR47099">
    <property type="entry name" value="METHYLCOBAMIDE:COM METHYLTRANSFERASE MTBA"/>
    <property type="match status" value="1"/>
</dbReference>
<dbReference type="PANTHER" id="PTHR47099:SF1">
    <property type="entry name" value="METHYLCOBAMIDE:COM METHYLTRANSFERASE MTBA"/>
    <property type="match status" value="1"/>
</dbReference>
<dbReference type="GO" id="GO:0006779">
    <property type="term" value="P:porphyrin-containing compound biosynthetic process"/>
    <property type="evidence" value="ECO:0007669"/>
    <property type="project" value="InterPro"/>
</dbReference>
<evidence type="ECO:0000313" key="5">
    <source>
        <dbReference type="Proteomes" id="UP000576225"/>
    </source>
</evidence>
<reference evidence="3 4" key="1">
    <citation type="submission" date="2018-04" db="EMBL/GenBank/DDBJ databases">
        <title>Genomic Encyclopedia of Type Strains, Phase IV (KMG-IV): sequencing the most valuable type-strain genomes for metagenomic binning, comparative biology and taxonomic classification.</title>
        <authorList>
            <person name="Goeker M."/>
        </authorList>
    </citation>
    <scope>NUCLEOTIDE SEQUENCE [LARGE SCALE GENOMIC DNA]</scope>
    <source>
        <strain evidence="3 4">DSM 14823</strain>
    </source>
</reference>
<sequence length="339" mass="38422">MKREPDFGNLLKVLERKVPDRPTLFEFFLNPRLYRELAGNEAVPERLMHIPAYRNAGYDYAPILAAPGLFPHPRPAQEASCSMNEAPAFTDRAAERDYRWREPEEAYDSRYMKEAAACLPPGMKLIAYGPDGMLENMIRLIGFDNLCYAVADDPEWVGEISEKVGSRLVHYYKTVSADPAVGACIVNDDWGFHSQPMLSPEDMRRYIVPWHKKMVEAIHGNGKPAILHSCGRLDALMDDIIDVCRYDAKHSYEDKILPVEEAYERYHDRIAILGGIDVDFVCRRTEGEIFKRSAAMLERTRARGGYALGTGNSVPEYVPDDKYFAMIRAAVPGVEIPRA</sequence>
<dbReference type="InterPro" id="IPR052024">
    <property type="entry name" value="Methanogen_methyltrans"/>
</dbReference>
<evidence type="ECO:0000313" key="3">
    <source>
        <dbReference type="EMBL" id="PVY46002.1"/>
    </source>
</evidence>
<gene>
    <name evidence="3" type="ORF">C8D82_101201</name>
    <name evidence="2" type="ORF">HF882_12680</name>
</gene>
<dbReference type="OrthoDB" id="9815759at2"/>
<accession>A0A2U1BBI5</accession>
<dbReference type="Pfam" id="PF01208">
    <property type="entry name" value="URO-D"/>
    <property type="match status" value="1"/>
</dbReference>
<dbReference type="RefSeq" id="WP_116882392.1">
    <property type="nucleotide sequence ID" value="NZ_CABMMC010000248.1"/>
</dbReference>
<dbReference type="SUPFAM" id="SSF51726">
    <property type="entry name" value="UROD/MetE-like"/>
    <property type="match status" value="1"/>
</dbReference>
<dbReference type="GO" id="GO:0004853">
    <property type="term" value="F:uroporphyrinogen decarboxylase activity"/>
    <property type="evidence" value="ECO:0007669"/>
    <property type="project" value="InterPro"/>
</dbReference>
<organism evidence="3 4">
    <name type="scientific">Victivallis vadensis</name>
    <dbReference type="NCBI Taxonomy" id="172901"/>
    <lineage>
        <taxon>Bacteria</taxon>
        <taxon>Pseudomonadati</taxon>
        <taxon>Lentisphaerota</taxon>
        <taxon>Lentisphaeria</taxon>
        <taxon>Victivallales</taxon>
        <taxon>Victivallaceae</taxon>
        <taxon>Victivallis</taxon>
    </lineage>
</organism>
<dbReference type="InterPro" id="IPR000257">
    <property type="entry name" value="Uroporphyrinogen_deCOase"/>
</dbReference>
<keyword evidence="4" id="KW-1185">Reference proteome</keyword>
<dbReference type="EMBL" id="JABAEW010000024">
    <property type="protein sequence ID" value="NMD87440.1"/>
    <property type="molecule type" value="Genomic_DNA"/>
</dbReference>
<comment type="caution">
    <text evidence="3">The sequence shown here is derived from an EMBL/GenBank/DDBJ whole genome shotgun (WGS) entry which is preliminary data.</text>
</comment>
<dbReference type="InterPro" id="IPR038071">
    <property type="entry name" value="UROD/MetE-like_sf"/>
</dbReference>
<dbReference type="Proteomes" id="UP000245959">
    <property type="component" value="Unassembled WGS sequence"/>
</dbReference>
<evidence type="ECO:0000313" key="4">
    <source>
        <dbReference type="Proteomes" id="UP000245959"/>
    </source>
</evidence>
<reference evidence="2 5" key="2">
    <citation type="submission" date="2020-04" db="EMBL/GenBank/DDBJ databases">
        <authorList>
            <person name="Hitch T.C.A."/>
            <person name="Wylensek D."/>
            <person name="Clavel T."/>
        </authorList>
    </citation>
    <scope>NUCLEOTIDE SEQUENCE [LARGE SCALE GENOMIC DNA]</scope>
    <source>
        <strain evidence="2 5">COR2-253-APC-1A</strain>
    </source>
</reference>